<name>A0ACB8UYQ1_9EURO</name>
<organism evidence="1">
    <name type="scientific">Ophidiomyces ophidiicola</name>
    <dbReference type="NCBI Taxonomy" id="1387563"/>
    <lineage>
        <taxon>Eukaryota</taxon>
        <taxon>Fungi</taxon>
        <taxon>Dikarya</taxon>
        <taxon>Ascomycota</taxon>
        <taxon>Pezizomycotina</taxon>
        <taxon>Eurotiomycetes</taxon>
        <taxon>Eurotiomycetidae</taxon>
        <taxon>Onygenales</taxon>
        <taxon>Onygenaceae</taxon>
        <taxon>Ophidiomyces</taxon>
    </lineage>
</organism>
<proteinExistence type="predicted"/>
<protein>
    <submittedName>
        <fullName evidence="1">rRNA processing protein</fullName>
    </submittedName>
</protein>
<sequence length="403" mass="44135">MGSSQKRKKEKKKDFQKPKLKVGKARPQASNFTDTSFKARSIVLNQQSLSTTAPSATAQFSHSLSLLNSKSDTQRKEALANLATAISSRPVNSPLPQPVSVILPSLVPLVLDGSNGVRTQLVKLLKVLPAADIEGHASFLLPYIRAGMTHLAADIRLSAIDILSWLLSVTGQEVVACAGGWIKTLNCFLSILGWHTEESAKWSSNRASFGKAGSDGKPMARVLQAFADFLREGLCAPDNEAQDAAGSDFYGTAFPLRQTLQHLLPMSSSPYAYLDLFGRPKDEEGEMYESREDRLRVFTQKFQPAVLRGINAAKKDGGEVGRVSASVSKALKESRNSRGSLLSFARRSETLQVKWDLKRNMDYDTSYQSSNASSRLWVRHSSIRSIGFYRLDPSASAQHLLSG</sequence>
<accession>A0ACB8UYQ1</accession>
<gene>
    <name evidence="1" type="primary">IPI1</name>
    <name evidence="1" type="ORF">LOY88_002916</name>
</gene>
<reference evidence="1" key="1">
    <citation type="journal article" date="2022" name="bioRxiv">
        <title>Population genetic analysis of Ophidiomyces ophidiicola, the causative agent of snake fungal disease, indicates recent introductions to the USA.</title>
        <authorList>
            <person name="Ladner J.T."/>
            <person name="Palmer J.M."/>
            <person name="Ettinger C.L."/>
            <person name="Stajich J.E."/>
            <person name="Farrell T.M."/>
            <person name="Glorioso B.M."/>
            <person name="Lawson B."/>
            <person name="Price S.J."/>
            <person name="Stengle A.G."/>
            <person name="Grear D.A."/>
            <person name="Lorch J.M."/>
        </authorList>
    </citation>
    <scope>NUCLEOTIDE SEQUENCE</scope>
    <source>
        <strain evidence="1">NWHC 24266-5</strain>
    </source>
</reference>
<comment type="caution">
    <text evidence="1">The sequence shown here is derived from an EMBL/GenBank/DDBJ whole genome shotgun (WGS) entry which is preliminary data.</text>
</comment>
<dbReference type="EMBL" id="JALBCA010000036">
    <property type="protein sequence ID" value="KAI2387771.1"/>
    <property type="molecule type" value="Genomic_DNA"/>
</dbReference>
<evidence type="ECO:0000313" key="1">
    <source>
        <dbReference type="EMBL" id="KAI2387771.1"/>
    </source>
</evidence>